<evidence type="ECO:0000313" key="4">
    <source>
        <dbReference type="Proteomes" id="UP000190648"/>
    </source>
</evidence>
<keyword evidence="2" id="KW-0472">Membrane</keyword>
<keyword evidence="4" id="KW-1185">Reference proteome</keyword>
<organism evidence="3 4">
    <name type="scientific">Patagioenas fasciata monilis</name>
    <dbReference type="NCBI Taxonomy" id="372326"/>
    <lineage>
        <taxon>Eukaryota</taxon>
        <taxon>Metazoa</taxon>
        <taxon>Chordata</taxon>
        <taxon>Craniata</taxon>
        <taxon>Vertebrata</taxon>
        <taxon>Euteleostomi</taxon>
        <taxon>Archelosauria</taxon>
        <taxon>Archosauria</taxon>
        <taxon>Dinosauria</taxon>
        <taxon>Saurischia</taxon>
        <taxon>Theropoda</taxon>
        <taxon>Coelurosauria</taxon>
        <taxon>Aves</taxon>
        <taxon>Neognathae</taxon>
        <taxon>Neoaves</taxon>
        <taxon>Columbimorphae</taxon>
        <taxon>Columbiformes</taxon>
        <taxon>Columbidae</taxon>
        <taxon>Patagioenas</taxon>
    </lineage>
</organism>
<sequence length="117" mass="11643">MVCGGFACSRNALCALNVVYVLVALLLIAVAAWGRAAGLPGVPLTGGAIAVGVVLLLLALLGLLGAARHHQVLLFFVSFAPGGAPNTPRGPPIPPRVPTSPQCPQPPAVSPAPSVSP</sequence>
<protein>
    <submittedName>
        <fullName evidence="3">Uncharacterized protein</fullName>
    </submittedName>
</protein>
<accession>A0A1V4JR46</accession>
<feature type="transmembrane region" description="Helical" evidence="2">
    <location>
        <begin position="12"/>
        <end position="34"/>
    </location>
</feature>
<keyword evidence="2" id="KW-0812">Transmembrane</keyword>
<dbReference type="STRING" id="372326.A0A1V4JR46"/>
<reference evidence="3 4" key="1">
    <citation type="submission" date="2016-02" db="EMBL/GenBank/DDBJ databases">
        <title>Band-tailed pigeon sequencing and assembly.</title>
        <authorList>
            <person name="Soares A.E."/>
            <person name="Novak B.J."/>
            <person name="Rice E.S."/>
            <person name="O'Connell B."/>
            <person name="Chang D."/>
            <person name="Weber S."/>
            <person name="Shapiro B."/>
        </authorList>
    </citation>
    <scope>NUCLEOTIDE SEQUENCE [LARGE SCALE GENOMIC DNA]</scope>
    <source>
        <strain evidence="3">BTP2013</strain>
        <tissue evidence="3">Blood</tissue>
    </source>
</reference>
<feature type="region of interest" description="Disordered" evidence="1">
    <location>
        <begin position="87"/>
        <end position="117"/>
    </location>
</feature>
<comment type="caution">
    <text evidence="3">The sequence shown here is derived from an EMBL/GenBank/DDBJ whole genome shotgun (WGS) entry which is preliminary data.</text>
</comment>
<evidence type="ECO:0000256" key="1">
    <source>
        <dbReference type="SAM" id="MobiDB-lite"/>
    </source>
</evidence>
<feature type="transmembrane region" description="Helical" evidence="2">
    <location>
        <begin position="46"/>
        <end position="66"/>
    </location>
</feature>
<keyword evidence="2" id="KW-1133">Transmembrane helix</keyword>
<evidence type="ECO:0000256" key="2">
    <source>
        <dbReference type="SAM" id="Phobius"/>
    </source>
</evidence>
<gene>
    <name evidence="3" type="ORF">AV530_010288</name>
</gene>
<name>A0A1V4JR46_PATFA</name>
<dbReference type="Proteomes" id="UP000190648">
    <property type="component" value="Unassembled WGS sequence"/>
</dbReference>
<proteinExistence type="predicted"/>
<dbReference type="EMBL" id="LSYS01006643">
    <property type="protein sequence ID" value="OPJ74640.1"/>
    <property type="molecule type" value="Genomic_DNA"/>
</dbReference>
<feature type="compositionally biased region" description="Pro residues" evidence="1">
    <location>
        <begin position="88"/>
        <end position="117"/>
    </location>
</feature>
<dbReference type="AlphaFoldDB" id="A0A1V4JR46"/>
<evidence type="ECO:0000313" key="3">
    <source>
        <dbReference type="EMBL" id="OPJ74640.1"/>
    </source>
</evidence>